<evidence type="ECO:0000256" key="5">
    <source>
        <dbReference type="ARBA" id="ARBA00047942"/>
    </source>
</evidence>
<comment type="catalytic activity">
    <reaction evidence="5">
        <text>a 2'-deoxyadenosine in DNA + S-adenosyl-L-methionine = an N(6)-methyl-2'-deoxyadenosine in DNA + S-adenosyl-L-homocysteine + H(+)</text>
        <dbReference type="Rhea" id="RHEA:15197"/>
        <dbReference type="Rhea" id="RHEA-COMP:12418"/>
        <dbReference type="Rhea" id="RHEA-COMP:12419"/>
        <dbReference type="ChEBI" id="CHEBI:15378"/>
        <dbReference type="ChEBI" id="CHEBI:57856"/>
        <dbReference type="ChEBI" id="CHEBI:59789"/>
        <dbReference type="ChEBI" id="CHEBI:90615"/>
        <dbReference type="ChEBI" id="CHEBI:90616"/>
        <dbReference type="EC" id="2.1.1.72"/>
    </reaction>
</comment>
<reference evidence="6" key="1">
    <citation type="submission" date="2008-01" db="EMBL/GenBank/DDBJ databases">
        <authorList>
            <person name="Fulton L."/>
            <person name="Clifton S."/>
            <person name="Fulton B."/>
            <person name="Xu J."/>
            <person name="Minx P."/>
            <person name="Pepin K.H."/>
            <person name="Johnson M."/>
            <person name="Thiruvilangam P."/>
            <person name="Bhonagiri V."/>
            <person name="Nash W.E."/>
            <person name="Mardis E.R."/>
            <person name="Wilson R.K."/>
        </authorList>
    </citation>
    <scope>NUCLEOTIDE SEQUENCE [LARGE SCALE GENOMIC DNA]</scope>
    <source>
        <strain evidence="6">DSM 17244</strain>
    </source>
</reference>
<dbReference type="STRING" id="445971.ANASTE_02327"/>
<dbReference type="GO" id="GO:0009307">
    <property type="term" value="P:DNA restriction-modification system"/>
    <property type="evidence" value="ECO:0007669"/>
    <property type="project" value="InterPro"/>
</dbReference>
<protein>
    <recommendedName>
        <fullName evidence="1">site-specific DNA-methyltransferase (adenine-specific)</fullName>
        <ecNumber evidence="1">2.1.1.72</ecNumber>
    </recommendedName>
</protein>
<comment type="caution">
    <text evidence="6">The sequence shown here is derived from an EMBL/GenBank/DDBJ whole genome shotgun (WGS) entry which is preliminary data.</text>
</comment>
<gene>
    <name evidence="6" type="primary">dam</name>
    <name evidence="6" type="ORF">ANASTE_02327</name>
</gene>
<dbReference type="REBASE" id="29969">
    <property type="entry name" value="M.Ast17244ORF2327P"/>
</dbReference>
<dbReference type="RefSeq" id="WP_007051066.1">
    <property type="nucleotide sequence ID" value="NZ_DS560019.1"/>
</dbReference>
<dbReference type="InterPro" id="IPR029063">
    <property type="entry name" value="SAM-dependent_MTases_sf"/>
</dbReference>
<dbReference type="Proteomes" id="UP000005178">
    <property type="component" value="Unassembled WGS sequence"/>
</dbReference>
<dbReference type="AlphaFoldDB" id="B1C9M5"/>
<dbReference type="SUPFAM" id="SSF53335">
    <property type="entry name" value="S-adenosyl-L-methionine-dependent methyltransferases"/>
    <property type="match status" value="1"/>
</dbReference>
<reference evidence="6" key="2">
    <citation type="submission" date="2013-08" db="EMBL/GenBank/DDBJ databases">
        <title>Draft genome sequence of Anaerofustis stercorihominis (DSM 17244).</title>
        <authorList>
            <person name="Sudarsanam P."/>
            <person name="Ley R."/>
            <person name="Guruge J."/>
            <person name="Turnbaugh P.J."/>
            <person name="Mahowald M."/>
            <person name="Liep D."/>
            <person name="Gordon J."/>
        </authorList>
    </citation>
    <scope>NUCLEOTIDE SEQUENCE</scope>
    <source>
        <strain evidence="6">DSM 17244</strain>
    </source>
</reference>
<dbReference type="GO" id="GO:0006298">
    <property type="term" value="P:mismatch repair"/>
    <property type="evidence" value="ECO:0007669"/>
    <property type="project" value="TreeGrafter"/>
</dbReference>
<dbReference type="EC" id="2.1.1.72" evidence="1"/>
<dbReference type="GO" id="GO:0043565">
    <property type="term" value="F:sequence-specific DNA binding"/>
    <property type="evidence" value="ECO:0007669"/>
    <property type="project" value="TreeGrafter"/>
</dbReference>
<dbReference type="InterPro" id="IPR012327">
    <property type="entry name" value="MeTrfase_D12"/>
</dbReference>
<evidence type="ECO:0000313" key="6">
    <source>
        <dbReference type="EMBL" id="EDS72596.1"/>
    </source>
</evidence>
<dbReference type="GO" id="GO:1904047">
    <property type="term" value="F:S-adenosyl-L-methionine binding"/>
    <property type="evidence" value="ECO:0007669"/>
    <property type="project" value="TreeGrafter"/>
</dbReference>
<proteinExistence type="predicted"/>
<sequence>MSKYVLEKKLFPITKYPGGKEKELTHIIPHLPDKINNYYEPFVGGGAVYFTIKANKYFINDKSDELILLYKMIKTQNKEFIDKLEAIEYNWQIISNIVDFHKEELINLYKNYKNNFLNEQQLSEEITQFVLSNKDEFNGLLDRSFNYQIDNFINELFRNIKNKMVRMNKMEKAKGDISHNDLISNIECSFKSAFYMHFRYLINNKNLLNLSDGFSSAIYFFIRQTCYSSMFRYNKSGKFNVPYGGISYNRKSFKNKINYFKDKNLINHLNKTIIENKDFYDFMNKYVPNENDFIFLDPPYDTEFSTYARNEFNKSDQKRLSDYLINECKANWMLIIKNTEYISDLYKKGIKTANNQQLSIFMFDKKYLVSFQDRNNKEAKHLLITNYKLNGE</sequence>
<dbReference type="PRINTS" id="PR00505">
    <property type="entry name" value="D12N6MTFRASE"/>
</dbReference>
<evidence type="ECO:0000256" key="1">
    <source>
        <dbReference type="ARBA" id="ARBA00011900"/>
    </source>
</evidence>
<dbReference type="GeneID" id="98001325"/>
<organism evidence="6 7">
    <name type="scientific">Anaerofustis stercorihominis DSM 17244</name>
    <dbReference type="NCBI Taxonomy" id="445971"/>
    <lineage>
        <taxon>Bacteria</taxon>
        <taxon>Bacillati</taxon>
        <taxon>Bacillota</taxon>
        <taxon>Clostridia</taxon>
        <taxon>Eubacteriales</taxon>
        <taxon>Eubacteriaceae</taxon>
        <taxon>Anaerofustis</taxon>
    </lineage>
</organism>
<dbReference type="PANTHER" id="PTHR30481">
    <property type="entry name" value="DNA ADENINE METHYLASE"/>
    <property type="match status" value="1"/>
</dbReference>
<dbReference type="InterPro" id="IPR002052">
    <property type="entry name" value="DNA_methylase_N6_adenine_CS"/>
</dbReference>
<accession>B1C9M5</accession>
<keyword evidence="3 6" id="KW-0808">Transferase</keyword>
<dbReference type="PROSITE" id="PS00092">
    <property type="entry name" value="N6_MTASE"/>
    <property type="match status" value="1"/>
</dbReference>
<dbReference type="GO" id="GO:0009007">
    <property type="term" value="F:site-specific DNA-methyltransferase (adenine-specific) activity"/>
    <property type="evidence" value="ECO:0007669"/>
    <property type="project" value="UniProtKB-EC"/>
</dbReference>
<dbReference type="GO" id="GO:0032259">
    <property type="term" value="P:methylation"/>
    <property type="evidence" value="ECO:0007669"/>
    <property type="project" value="UniProtKB-KW"/>
</dbReference>
<evidence type="ECO:0000313" key="7">
    <source>
        <dbReference type="Proteomes" id="UP000005178"/>
    </source>
</evidence>
<evidence type="ECO:0000256" key="4">
    <source>
        <dbReference type="ARBA" id="ARBA00022691"/>
    </source>
</evidence>
<evidence type="ECO:0000256" key="2">
    <source>
        <dbReference type="ARBA" id="ARBA00022603"/>
    </source>
</evidence>
<keyword evidence="4" id="KW-0949">S-adenosyl-L-methionine</keyword>
<dbReference type="Gene3D" id="3.40.50.150">
    <property type="entry name" value="Vaccinia Virus protein VP39"/>
    <property type="match status" value="2"/>
</dbReference>
<dbReference type="OrthoDB" id="9805629at2"/>
<keyword evidence="7" id="KW-1185">Reference proteome</keyword>
<dbReference type="eggNOG" id="COG0338">
    <property type="taxonomic scope" value="Bacteria"/>
</dbReference>
<dbReference type="HOGENOM" id="CLU_063430_0_0_9"/>
<keyword evidence="2 6" id="KW-0489">Methyltransferase</keyword>
<dbReference type="Pfam" id="PF02086">
    <property type="entry name" value="MethyltransfD12"/>
    <property type="match status" value="2"/>
</dbReference>
<evidence type="ECO:0000256" key="3">
    <source>
        <dbReference type="ARBA" id="ARBA00022679"/>
    </source>
</evidence>
<dbReference type="EMBL" id="ABIL02000006">
    <property type="protein sequence ID" value="EDS72596.1"/>
    <property type="molecule type" value="Genomic_DNA"/>
</dbReference>
<name>B1C9M5_9FIRM</name>